<evidence type="ECO:0000313" key="1">
    <source>
        <dbReference type="EMBL" id="DAD88923.1"/>
    </source>
</evidence>
<dbReference type="InterPro" id="IPR054496">
    <property type="entry name" value="E217_GP41"/>
</dbReference>
<reference evidence="1" key="1">
    <citation type="journal article" date="2021" name="Proc. Natl. Acad. Sci. U.S.A.">
        <title>A Catalog of Tens of Thousands of Viruses from Human Metagenomes Reveals Hidden Associations with Chronic Diseases.</title>
        <authorList>
            <person name="Tisza M.J."/>
            <person name="Buck C.B."/>
        </authorList>
    </citation>
    <scope>NUCLEOTIDE SEQUENCE</scope>
    <source>
        <strain evidence="1">CtpiG4</strain>
    </source>
</reference>
<organism evidence="1">
    <name type="scientific">Myoviridae sp. ctpiG4</name>
    <dbReference type="NCBI Taxonomy" id="2826698"/>
    <lineage>
        <taxon>Viruses</taxon>
        <taxon>Duplodnaviria</taxon>
        <taxon>Heunggongvirae</taxon>
        <taxon>Uroviricota</taxon>
        <taxon>Caudoviricetes</taxon>
    </lineage>
</organism>
<dbReference type="Pfam" id="PF22759">
    <property type="entry name" value="E217_GP41"/>
    <property type="match status" value="1"/>
</dbReference>
<sequence>MNGQLWGRRWRILVSKPATKDNPNEEEALNVSELHCTFEIHKKRGKGGFYAVCKIYNLTAATENKLIREGDRLIIEAGYDGTAEKDVTNADGTVQTETVPLQYGKIFDGRIIYPSRSKESNVDYILTLTAIDGDAPLNLNHISKTVNRGLNMRKVVETVCNDSEVKTPINTVSNGLSPQTLPRGKVFYGRPYDYVQDVCRGNSADYYIEDGQLNVVRLQDVAKDEALVVTPNNGLIGTPQQTQDGVSFKLLLNPAIHLGSMIQLKNVEINEVSVMPEQRQAPLDDDWIYQAIEITHRGDTRGNDWYTEVIGISRYGKGALPALLGDSGTNGMGV</sequence>
<accession>A0A8S5N447</accession>
<name>A0A8S5N447_9CAUD</name>
<dbReference type="EMBL" id="BK015050">
    <property type="protein sequence ID" value="DAD88923.1"/>
    <property type="molecule type" value="Genomic_DNA"/>
</dbReference>
<proteinExistence type="predicted"/>
<protein>
    <submittedName>
        <fullName evidence="1">Tail protein</fullName>
    </submittedName>
</protein>